<evidence type="ECO:0000313" key="5">
    <source>
        <dbReference type="EMBL" id="QDU84457.1"/>
    </source>
</evidence>
<dbReference type="InterPro" id="IPR051201">
    <property type="entry name" value="Chloro_Bact_Ser_Proteases"/>
</dbReference>
<evidence type="ECO:0000259" key="4">
    <source>
        <dbReference type="PROSITE" id="PS50106"/>
    </source>
</evidence>
<accession>A0A518CZ18</accession>
<dbReference type="EC" id="3.4.21.107" evidence="5"/>
<keyword evidence="6" id="KW-1185">Reference proteome</keyword>
<name>A0A518CZ18_9BACT</name>
<dbReference type="PROSITE" id="PS50106">
    <property type="entry name" value="PDZ"/>
    <property type="match status" value="1"/>
</dbReference>
<keyword evidence="2 5" id="KW-0378">Hydrolase</keyword>
<dbReference type="Proteomes" id="UP000319342">
    <property type="component" value="Chromosome"/>
</dbReference>
<protein>
    <submittedName>
        <fullName evidence="5">Putative periplasmic serine endoprotease DegP-like</fullName>
        <ecNumber evidence="5">3.4.21.107</ecNumber>
    </submittedName>
</protein>
<dbReference type="GO" id="GO:0004252">
    <property type="term" value="F:serine-type endopeptidase activity"/>
    <property type="evidence" value="ECO:0007669"/>
    <property type="project" value="InterPro"/>
</dbReference>
<gene>
    <name evidence="5" type="primary">mucD</name>
    <name evidence="5" type="ORF">Pla163_15670</name>
</gene>
<dbReference type="InterPro" id="IPR009003">
    <property type="entry name" value="Peptidase_S1_PA"/>
</dbReference>
<dbReference type="EMBL" id="CP036290">
    <property type="protein sequence ID" value="QDU84457.1"/>
    <property type="molecule type" value="Genomic_DNA"/>
</dbReference>
<dbReference type="OrthoDB" id="248175at2"/>
<dbReference type="InterPro" id="IPR001478">
    <property type="entry name" value="PDZ"/>
</dbReference>
<evidence type="ECO:0000256" key="2">
    <source>
        <dbReference type="ARBA" id="ARBA00022801"/>
    </source>
</evidence>
<sequence>MDPHRPQPSRPTAAAARVEAGPLRTFLTLIALGTTAVVLAVGLAGVWRFFVPPVPTFDPDAEPRVVAARGDLAADELATIELFERSVPSAVSIVTSSAGIFQGRTAQGRAFEMGTGSGFVWNADGIIVTNHHVIEGARTILVSLDEREAPFLATLIGSSQEHDIAVLKIDVRKAYLRPVPIGTSSELRVGQKVFAIGAPFGLQRSLSTGVIGATERLIEDENGRGLAGLVQTDAAINPGNSGGPLLDSAGRLIGMNTAIASRTGTFSGIGFAVPVDTINWVVPHLLRTGTAPRPGIGVRLEDPAQVALMGLEGALVRYVHEGSAAARAGLRGHSLTASGEVLGDLIVGVNGERVASPDDLRALLVRYAVGESVTLDIVRSGRREQRVVELGSLENLER</sequence>
<dbReference type="SUPFAM" id="SSF50494">
    <property type="entry name" value="Trypsin-like serine proteases"/>
    <property type="match status" value="1"/>
</dbReference>
<keyword evidence="3" id="KW-0812">Transmembrane</keyword>
<dbReference type="Gene3D" id="2.30.42.10">
    <property type="match status" value="1"/>
</dbReference>
<dbReference type="AlphaFoldDB" id="A0A518CZ18"/>
<dbReference type="InterPro" id="IPR036034">
    <property type="entry name" value="PDZ_sf"/>
</dbReference>
<keyword evidence="3" id="KW-1133">Transmembrane helix</keyword>
<feature type="transmembrane region" description="Helical" evidence="3">
    <location>
        <begin position="26"/>
        <end position="50"/>
    </location>
</feature>
<evidence type="ECO:0000256" key="3">
    <source>
        <dbReference type="SAM" id="Phobius"/>
    </source>
</evidence>
<dbReference type="InterPro" id="IPR001940">
    <property type="entry name" value="Peptidase_S1C"/>
</dbReference>
<reference evidence="5 6" key="1">
    <citation type="submission" date="2019-02" db="EMBL/GenBank/DDBJ databases">
        <title>Deep-cultivation of Planctomycetes and their phenomic and genomic characterization uncovers novel biology.</title>
        <authorList>
            <person name="Wiegand S."/>
            <person name="Jogler M."/>
            <person name="Boedeker C."/>
            <person name="Pinto D."/>
            <person name="Vollmers J."/>
            <person name="Rivas-Marin E."/>
            <person name="Kohn T."/>
            <person name="Peeters S.H."/>
            <person name="Heuer A."/>
            <person name="Rast P."/>
            <person name="Oberbeckmann S."/>
            <person name="Bunk B."/>
            <person name="Jeske O."/>
            <person name="Meyerdierks A."/>
            <person name="Storesund J.E."/>
            <person name="Kallscheuer N."/>
            <person name="Luecker S."/>
            <person name="Lage O.M."/>
            <person name="Pohl T."/>
            <person name="Merkel B.J."/>
            <person name="Hornburger P."/>
            <person name="Mueller R.-W."/>
            <person name="Bruemmer F."/>
            <person name="Labrenz M."/>
            <person name="Spormann A.M."/>
            <person name="Op den Camp H."/>
            <person name="Overmann J."/>
            <person name="Amann R."/>
            <person name="Jetten M.S.M."/>
            <person name="Mascher T."/>
            <person name="Medema M.H."/>
            <person name="Devos D.P."/>
            <person name="Kaster A.-K."/>
            <person name="Ovreas L."/>
            <person name="Rohde M."/>
            <person name="Galperin M.Y."/>
            <person name="Jogler C."/>
        </authorList>
    </citation>
    <scope>NUCLEOTIDE SEQUENCE [LARGE SCALE GENOMIC DNA]</scope>
    <source>
        <strain evidence="5 6">Pla163</strain>
    </source>
</reference>
<dbReference type="Pfam" id="PF13365">
    <property type="entry name" value="Trypsin_2"/>
    <property type="match status" value="1"/>
</dbReference>
<evidence type="ECO:0000256" key="1">
    <source>
        <dbReference type="ARBA" id="ARBA00022670"/>
    </source>
</evidence>
<keyword evidence="1 5" id="KW-0645">Protease</keyword>
<dbReference type="Pfam" id="PF13180">
    <property type="entry name" value="PDZ_2"/>
    <property type="match status" value="1"/>
</dbReference>
<dbReference type="GO" id="GO:0006508">
    <property type="term" value="P:proteolysis"/>
    <property type="evidence" value="ECO:0007669"/>
    <property type="project" value="UniProtKB-KW"/>
</dbReference>
<dbReference type="SUPFAM" id="SSF50156">
    <property type="entry name" value="PDZ domain-like"/>
    <property type="match status" value="1"/>
</dbReference>
<keyword evidence="3" id="KW-0472">Membrane</keyword>
<dbReference type="SMART" id="SM00228">
    <property type="entry name" value="PDZ"/>
    <property type="match status" value="1"/>
</dbReference>
<organism evidence="5 6">
    <name type="scientific">Rohdeia mirabilis</name>
    <dbReference type="NCBI Taxonomy" id="2528008"/>
    <lineage>
        <taxon>Bacteria</taxon>
        <taxon>Pseudomonadati</taxon>
        <taxon>Planctomycetota</taxon>
        <taxon>Planctomycetia</taxon>
        <taxon>Planctomycetia incertae sedis</taxon>
        <taxon>Rohdeia</taxon>
    </lineage>
</organism>
<dbReference type="PRINTS" id="PR00834">
    <property type="entry name" value="PROTEASES2C"/>
</dbReference>
<evidence type="ECO:0000313" key="6">
    <source>
        <dbReference type="Proteomes" id="UP000319342"/>
    </source>
</evidence>
<dbReference type="PANTHER" id="PTHR43343">
    <property type="entry name" value="PEPTIDASE S12"/>
    <property type="match status" value="1"/>
</dbReference>
<dbReference type="RefSeq" id="WP_145186020.1">
    <property type="nucleotide sequence ID" value="NZ_CP036290.1"/>
</dbReference>
<proteinExistence type="predicted"/>
<dbReference type="PANTHER" id="PTHR43343:SF3">
    <property type="entry name" value="PROTEASE DO-LIKE 8, CHLOROPLASTIC"/>
    <property type="match status" value="1"/>
</dbReference>
<feature type="domain" description="PDZ" evidence="4">
    <location>
        <begin position="285"/>
        <end position="381"/>
    </location>
</feature>
<dbReference type="Gene3D" id="2.40.10.120">
    <property type="match status" value="1"/>
</dbReference>